<sequence length="82" mass="8321">MVTLVDFIARLIGSVFELVVIFVTQVALSDPLSFVSFLIGGALTTFAIVALGYLALGALVDAVGGGLGDGDGAIGRAPPRQE</sequence>
<dbReference type="OrthoDB" id="306084at2157"/>
<keyword evidence="1" id="KW-0472">Membrane</keyword>
<keyword evidence="1" id="KW-0812">Transmembrane</keyword>
<gene>
    <name evidence="2" type="ORF">C2R22_17170</name>
</gene>
<proteinExistence type="predicted"/>
<dbReference type="InterPro" id="IPR058337">
    <property type="entry name" value="DUF8024"/>
</dbReference>
<feature type="transmembrane region" description="Helical" evidence="1">
    <location>
        <begin position="34"/>
        <end position="56"/>
    </location>
</feature>
<reference evidence="2 3" key="1">
    <citation type="submission" date="2018-01" db="EMBL/GenBank/DDBJ databases">
        <title>Complete genome sequence of Salinigranum rubrum GX10T, an extremely halophilic archaeon isolated from a marine solar saltern.</title>
        <authorList>
            <person name="Han S."/>
        </authorList>
    </citation>
    <scope>NUCLEOTIDE SEQUENCE [LARGE SCALE GENOMIC DNA]</scope>
    <source>
        <strain evidence="2 3">GX10</strain>
    </source>
</reference>
<dbReference type="GeneID" id="35593860"/>
<protein>
    <submittedName>
        <fullName evidence="2">Uncharacterized protein</fullName>
    </submittedName>
</protein>
<keyword evidence="1" id="KW-1133">Transmembrane helix</keyword>
<dbReference type="KEGG" id="srub:C2R22_17170"/>
<dbReference type="EMBL" id="CP026309">
    <property type="protein sequence ID" value="AUV83165.1"/>
    <property type="molecule type" value="Genomic_DNA"/>
</dbReference>
<accession>A0A2I8VMP7</accession>
<dbReference type="Proteomes" id="UP000236584">
    <property type="component" value="Chromosome"/>
</dbReference>
<organism evidence="2 3">
    <name type="scientific">Salinigranum rubrum</name>
    <dbReference type="NCBI Taxonomy" id="755307"/>
    <lineage>
        <taxon>Archaea</taxon>
        <taxon>Methanobacteriati</taxon>
        <taxon>Methanobacteriota</taxon>
        <taxon>Stenosarchaea group</taxon>
        <taxon>Halobacteria</taxon>
        <taxon>Halobacteriales</taxon>
        <taxon>Haloferacaceae</taxon>
        <taxon>Salinigranum</taxon>
    </lineage>
</organism>
<name>A0A2I8VMP7_9EURY</name>
<dbReference type="AlphaFoldDB" id="A0A2I8VMP7"/>
<evidence type="ECO:0000313" key="3">
    <source>
        <dbReference type="Proteomes" id="UP000236584"/>
    </source>
</evidence>
<evidence type="ECO:0000313" key="2">
    <source>
        <dbReference type="EMBL" id="AUV83165.1"/>
    </source>
</evidence>
<evidence type="ECO:0000256" key="1">
    <source>
        <dbReference type="SAM" id="Phobius"/>
    </source>
</evidence>
<feature type="transmembrane region" description="Helical" evidence="1">
    <location>
        <begin position="7"/>
        <end position="28"/>
    </location>
</feature>
<dbReference type="Pfam" id="PF26067">
    <property type="entry name" value="DUF8024"/>
    <property type="match status" value="1"/>
</dbReference>
<keyword evidence="3" id="KW-1185">Reference proteome</keyword>
<dbReference type="RefSeq" id="WP_103426854.1">
    <property type="nucleotide sequence ID" value="NZ_CP026309.1"/>
</dbReference>